<protein>
    <submittedName>
        <fullName evidence="1">Uncharacterized protein</fullName>
    </submittedName>
</protein>
<proteinExistence type="predicted"/>
<gene>
    <name evidence="1" type="ORF">FSB_LOCUS35352</name>
    <name evidence="2" type="ORF">FSB_LOCUS56418</name>
</gene>
<dbReference type="AlphaFoldDB" id="A0A2N9H759"/>
<organism evidence="1">
    <name type="scientific">Fagus sylvatica</name>
    <name type="common">Beechnut</name>
    <dbReference type="NCBI Taxonomy" id="28930"/>
    <lineage>
        <taxon>Eukaryota</taxon>
        <taxon>Viridiplantae</taxon>
        <taxon>Streptophyta</taxon>
        <taxon>Embryophyta</taxon>
        <taxon>Tracheophyta</taxon>
        <taxon>Spermatophyta</taxon>
        <taxon>Magnoliopsida</taxon>
        <taxon>eudicotyledons</taxon>
        <taxon>Gunneridae</taxon>
        <taxon>Pentapetalae</taxon>
        <taxon>rosids</taxon>
        <taxon>fabids</taxon>
        <taxon>Fagales</taxon>
        <taxon>Fagaceae</taxon>
        <taxon>Fagus</taxon>
    </lineage>
</organism>
<accession>A0A2N9H759</accession>
<name>A0A2N9H759_FAGSY</name>
<evidence type="ECO:0000313" key="1">
    <source>
        <dbReference type="EMBL" id="SPD07470.1"/>
    </source>
</evidence>
<dbReference type="EMBL" id="OIVN01002917">
    <property type="protein sequence ID" value="SPD07470.1"/>
    <property type="molecule type" value="Genomic_DNA"/>
</dbReference>
<evidence type="ECO:0000313" key="2">
    <source>
        <dbReference type="EMBL" id="SPD28536.1"/>
    </source>
</evidence>
<dbReference type="EMBL" id="OIVN01006236">
    <property type="protein sequence ID" value="SPD28536.1"/>
    <property type="molecule type" value="Genomic_DNA"/>
</dbReference>
<reference evidence="1" key="1">
    <citation type="submission" date="2018-02" db="EMBL/GenBank/DDBJ databases">
        <authorList>
            <person name="Cohen D.B."/>
            <person name="Kent A.D."/>
        </authorList>
    </citation>
    <scope>NUCLEOTIDE SEQUENCE</scope>
</reference>
<sequence length="118" mass="12986">MATWHRRDGSHSVAAWLQNKISQAWRSGHSLERERETTIVGGGDKQKQEKILGFEAQIPPICPHGSKICSRTVVYLQDPPLNFDSMVPPSPTAAPRPHPLLSTISPPWISTSSLLGPN</sequence>